<feature type="transmembrane region" description="Helical" evidence="4">
    <location>
        <begin position="81"/>
        <end position="98"/>
    </location>
</feature>
<dbReference type="InterPro" id="IPR036259">
    <property type="entry name" value="MFS_trans_sf"/>
</dbReference>
<evidence type="ECO:0000256" key="3">
    <source>
        <dbReference type="ARBA" id="ARBA00023136"/>
    </source>
</evidence>
<gene>
    <name evidence="6" type="ORF">HMPREF1536_05374</name>
</gene>
<dbReference type="PATRIC" id="fig|1203610.3.peg.5489"/>
<evidence type="ECO:0000313" key="7">
    <source>
        <dbReference type="Proteomes" id="UP000033035"/>
    </source>
</evidence>
<dbReference type="PROSITE" id="PS50850">
    <property type="entry name" value="MFS"/>
    <property type="match status" value="1"/>
</dbReference>
<keyword evidence="3 4" id="KW-0472">Membrane</keyword>
<name>A0A0F5IJI8_9BACT</name>
<dbReference type="Pfam" id="PF07690">
    <property type="entry name" value="MFS_1"/>
    <property type="match status" value="1"/>
</dbReference>
<dbReference type="InterPro" id="IPR020846">
    <property type="entry name" value="MFS_dom"/>
</dbReference>
<feature type="transmembrane region" description="Helical" evidence="4">
    <location>
        <begin position="169"/>
        <end position="191"/>
    </location>
</feature>
<evidence type="ECO:0000313" key="6">
    <source>
        <dbReference type="EMBL" id="KKB45734.1"/>
    </source>
</evidence>
<dbReference type="PANTHER" id="PTHR43129">
    <property type="entry name" value="FOSMIDOMYCIN RESISTANCE PROTEIN"/>
    <property type="match status" value="1"/>
</dbReference>
<feature type="transmembrane region" description="Helical" evidence="4">
    <location>
        <begin position="377"/>
        <end position="395"/>
    </location>
</feature>
<accession>A0A0F5IJI8</accession>
<feature type="transmembrane region" description="Helical" evidence="4">
    <location>
        <begin position="256"/>
        <end position="276"/>
    </location>
</feature>
<dbReference type="SUPFAM" id="SSF103473">
    <property type="entry name" value="MFS general substrate transporter"/>
    <property type="match status" value="1"/>
</dbReference>
<feature type="transmembrane region" description="Helical" evidence="4">
    <location>
        <begin position="310"/>
        <end position="333"/>
    </location>
</feature>
<feature type="transmembrane region" description="Helical" evidence="4">
    <location>
        <begin position="142"/>
        <end position="163"/>
    </location>
</feature>
<dbReference type="HOGENOM" id="CLU_040537_2_0_10"/>
<feature type="domain" description="Major facilitator superfamily (MFS) profile" evidence="5">
    <location>
        <begin position="16"/>
        <end position="400"/>
    </location>
</feature>
<protein>
    <recommendedName>
        <fullName evidence="5">Major facilitator superfamily (MFS) profile domain-containing protein</fullName>
    </recommendedName>
</protein>
<feature type="transmembrane region" description="Helical" evidence="4">
    <location>
        <begin position="345"/>
        <end position="365"/>
    </location>
</feature>
<dbReference type="PANTHER" id="PTHR43129:SF1">
    <property type="entry name" value="FOSMIDOMYCIN RESISTANCE PROTEIN"/>
    <property type="match status" value="1"/>
</dbReference>
<dbReference type="AlphaFoldDB" id="A0A0F5IJI8"/>
<comment type="caution">
    <text evidence="6">The sequence shown here is derived from an EMBL/GenBank/DDBJ whole genome shotgun (WGS) entry which is preliminary data.</text>
</comment>
<dbReference type="CDD" id="cd17478">
    <property type="entry name" value="MFS_FsR"/>
    <property type="match status" value="1"/>
</dbReference>
<dbReference type="GO" id="GO:0005886">
    <property type="term" value="C:plasma membrane"/>
    <property type="evidence" value="ECO:0007669"/>
    <property type="project" value="TreeGrafter"/>
</dbReference>
<dbReference type="Proteomes" id="UP000033035">
    <property type="component" value="Unassembled WGS sequence"/>
</dbReference>
<proteinExistence type="predicted"/>
<evidence type="ECO:0000256" key="4">
    <source>
        <dbReference type="SAM" id="Phobius"/>
    </source>
</evidence>
<keyword evidence="1 4" id="KW-0812">Transmembrane</keyword>
<keyword evidence="7" id="KW-1185">Reference proteome</keyword>
<organism evidence="6 7">
    <name type="scientific">Parabacteroides gordonii MS-1 = DSM 23371</name>
    <dbReference type="NCBI Taxonomy" id="1203610"/>
    <lineage>
        <taxon>Bacteria</taxon>
        <taxon>Pseudomonadati</taxon>
        <taxon>Bacteroidota</taxon>
        <taxon>Bacteroidia</taxon>
        <taxon>Bacteroidales</taxon>
        <taxon>Tannerellaceae</taxon>
        <taxon>Parabacteroides</taxon>
    </lineage>
</organism>
<evidence type="ECO:0000256" key="2">
    <source>
        <dbReference type="ARBA" id="ARBA00022989"/>
    </source>
</evidence>
<evidence type="ECO:0000259" key="5">
    <source>
        <dbReference type="PROSITE" id="PS50850"/>
    </source>
</evidence>
<dbReference type="GO" id="GO:0022857">
    <property type="term" value="F:transmembrane transporter activity"/>
    <property type="evidence" value="ECO:0007669"/>
    <property type="project" value="InterPro"/>
</dbReference>
<feature type="transmembrane region" description="Helical" evidence="4">
    <location>
        <begin position="104"/>
        <end position="121"/>
    </location>
</feature>
<reference evidence="6 7" key="1">
    <citation type="submission" date="2013-04" db="EMBL/GenBank/DDBJ databases">
        <title>The Genome Sequence of Parabacteroides gordonii DSM 23371.</title>
        <authorList>
            <consortium name="The Broad Institute Genomics Platform"/>
            <person name="Earl A."/>
            <person name="Ward D."/>
            <person name="Feldgarden M."/>
            <person name="Gevers D."/>
            <person name="Martens E."/>
            <person name="Sakamoto M."/>
            <person name="Benno Y."/>
            <person name="Suzuki N."/>
            <person name="Matsunaga N."/>
            <person name="Koshihara K."/>
            <person name="Seki M."/>
            <person name="Komiya H."/>
            <person name="Walker B."/>
            <person name="Young S."/>
            <person name="Zeng Q."/>
            <person name="Gargeya S."/>
            <person name="Fitzgerald M."/>
            <person name="Haas B."/>
            <person name="Abouelleil A."/>
            <person name="Allen A.W."/>
            <person name="Alvarado L."/>
            <person name="Arachchi H.M."/>
            <person name="Berlin A.M."/>
            <person name="Chapman S.B."/>
            <person name="Gainer-Dewar J."/>
            <person name="Goldberg J."/>
            <person name="Griggs A."/>
            <person name="Gujja S."/>
            <person name="Hansen M."/>
            <person name="Howarth C."/>
            <person name="Imamovic A."/>
            <person name="Ireland A."/>
            <person name="Larimer J."/>
            <person name="McCowan C."/>
            <person name="Murphy C."/>
            <person name="Pearson M."/>
            <person name="Poon T.W."/>
            <person name="Priest M."/>
            <person name="Roberts A."/>
            <person name="Saif S."/>
            <person name="Shea T."/>
            <person name="Sisk P."/>
            <person name="Sykes S."/>
            <person name="Wortman J."/>
            <person name="Nusbaum C."/>
            <person name="Birren B."/>
        </authorList>
    </citation>
    <scope>NUCLEOTIDE SEQUENCE [LARGE SCALE GENOMIC DNA]</scope>
    <source>
        <strain evidence="6 7">MS-1</strain>
    </source>
</reference>
<feature type="transmembrane region" description="Helical" evidence="4">
    <location>
        <begin position="46"/>
        <end position="69"/>
    </location>
</feature>
<dbReference type="STRING" id="1203610.HMPREF1536_05374"/>
<dbReference type="InterPro" id="IPR011701">
    <property type="entry name" value="MFS"/>
</dbReference>
<sequence>MGQNKVESASGITFRILIALSISHCINDSLQSVITAVYPLFKDDLALSFAQIGLITLVYQSAASVFQPLTGLYFDKHPSPWSLPIGMSFTLIGLLSLAFANSLHWVLCSVALIGVGSSIFHPEASRLTSLASGGKRGLAQSLFQVGGNLGGSLGPLLVAILVAPYGRKHIALFSILAFVAILIMTSVGRWYKGLLLRFKREDVGSSKSHIEMPLPLGKTVFSISILLILIFSKYIYMASLNSYYTFYLIEKFGVSVQSSQLFLFIFLIATALGTLMGGPIGDKVGRKYVIWASILGAAPFSLLMPHVHSLYLTAVLSFCVGLTLSSAFPAILVYAQELLPYKLGLISGLFFGFAFGVAGIASAVLGNLADHYGIESVYNVCAYMPLIGLVTWFLPDLKKASKKGS</sequence>
<dbReference type="EMBL" id="AQHW01000031">
    <property type="protein sequence ID" value="KKB45734.1"/>
    <property type="molecule type" value="Genomic_DNA"/>
</dbReference>
<feature type="transmembrane region" description="Helical" evidence="4">
    <location>
        <begin position="288"/>
        <end position="304"/>
    </location>
</feature>
<feature type="transmembrane region" description="Helical" evidence="4">
    <location>
        <begin position="216"/>
        <end position="236"/>
    </location>
</feature>
<evidence type="ECO:0000256" key="1">
    <source>
        <dbReference type="ARBA" id="ARBA00022692"/>
    </source>
</evidence>
<dbReference type="RefSeq" id="WP_028727513.1">
    <property type="nucleotide sequence ID" value="NZ_AUAE01000014.1"/>
</dbReference>
<keyword evidence="2 4" id="KW-1133">Transmembrane helix</keyword>
<dbReference type="Gene3D" id="1.20.1250.20">
    <property type="entry name" value="MFS general substrate transporter like domains"/>
    <property type="match status" value="2"/>
</dbReference>